<dbReference type="NCBIfam" id="TIGR04336">
    <property type="entry name" value="AmmeMemoSam_B"/>
    <property type="match status" value="1"/>
</dbReference>
<dbReference type="Proteomes" id="UP001144110">
    <property type="component" value="Unassembled WGS sequence"/>
</dbReference>
<accession>A0AAE3P5Z7</accession>
<comment type="caution">
    <text evidence="2">The sequence shown here is derived from an EMBL/GenBank/DDBJ whole genome shotgun (WGS) entry which is preliminary data.</text>
</comment>
<organism evidence="2 3">
    <name type="scientific">Candidatus Thermodesulfobacterium syntrophicum</name>
    <dbReference type="NCBI Taxonomy" id="3060442"/>
    <lineage>
        <taxon>Bacteria</taxon>
        <taxon>Pseudomonadati</taxon>
        <taxon>Thermodesulfobacteriota</taxon>
        <taxon>Thermodesulfobacteria</taxon>
        <taxon>Thermodesulfobacteriales</taxon>
        <taxon>Thermodesulfobacteriaceae</taxon>
        <taxon>Thermodesulfobacterium</taxon>
    </lineage>
</organism>
<reference evidence="2" key="1">
    <citation type="submission" date="2022-11" db="EMBL/GenBank/DDBJ databases">
        <title>Candidatus Alkanophaga archaea from heated hydrothermal vent sediment oxidize petroleum alkanes.</title>
        <authorList>
            <person name="Zehnle H."/>
            <person name="Laso-Perez R."/>
            <person name="Lipp J."/>
            <person name="Teske A."/>
            <person name="Wegener G."/>
        </authorList>
    </citation>
    <scope>NUCLEOTIDE SEQUENCE</scope>
    <source>
        <strain evidence="2">MCA70</strain>
    </source>
</reference>
<name>A0AAE3P5Z7_9BACT</name>
<dbReference type="Gene3D" id="3.40.830.10">
    <property type="entry name" value="LigB-like"/>
    <property type="match status" value="1"/>
</dbReference>
<evidence type="ECO:0000256" key="1">
    <source>
        <dbReference type="ARBA" id="ARBA00006315"/>
    </source>
</evidence>
<comment type="similarity">
    <text evidence="1">Belongs to the MEMO1 family.</text>
</comment>
<dbReference type="InterPro" id="IPR002737">
    <property type="entry name" value="MEMO1_fam"/>
</dbReference>
<dbReference type="PANTHER" id="PTHR11060">
    <property type="entry name" value="PROTEIN MEMO1"/>
    <property type="match status" value="1"/>
</dbReference>
<keyword evidence="2" id="KW-0560">Oxidoreductase</keyword>
<dbReference type="AlphaFoldDB" id="A0AAE3P5Z7"/>
<dbReference type="CDD" id="cd07361">
    <property type="entry name" value="MEMO_like"/>
    <property type="match status" value="1"/>
</dbReference>
<gene>
    <name evidence="2" type="ORF">OD816_001024</name>
</gene>
<sequence length="396" mass="44861">MDASYRPILRYVDVIPSKHEGKPVFLLRDPVGIIEEIVVVPQNVAFLLPLMDGKHDLRDLQAEATKRFGEIVPLEEITKIVSFLDEKGLLWSKNFEEIKNKAYKNWFSLPLRPMAHANQAYPLSASEAQFFVEDILKLCKPDSSKPPKILIAPHIDLKVGAKAFAESYNRFKIPSGSRVIILGVGHHLDLPWSILTKDIATPFGVVKNDRGGVLYLTKSKKIDLFPNHIAHKLEHSIEFQVLFLHHLLKDEFVVLPFLVGPMIIFFDKKVRDTVEKFVDALVELIDDKTHIVLGIDFCHLGPRYGDPFVVNEGHIKKALETDKQLIEITFNESPEEFINKTKNLAPMKICGLSCLYLLNLLLNKADLKGEYQIYYQEALPFGQGSVVSVVSAGYYC</sequence>
<evidence type="ECO:0000313" key="3">
    <source>
        <dbReference type="Proteomes" id="UP001144110"/>
    </source>
</evidence>
<dbReference type="GO" id="GO:0051213">
    <property type="term" value="F:dioxygenase activity"/>
    <property type="evidence" value="ECO:0007669"/>
    <property type="project" value="UniProtKB-KW"/>
</dbReference>
<keyword evidence="2" id="KW-0223">Dioxygenase</keyword>
<dbReference type="Pfam" id="PF01875">
    <property type="entry name" value="Memo"/>
    <property type="match status" value="1"/>
</dbReference>
<proteinExistence type="inferred from homology"/>
<protein>
    <submittedName>
        <fullName evidence="2">Class III extradiol dioxygenase</fullName>
    </submittedName>
</protein>
<evidence type="ECO:0000313" key="2">
    <source>
        <dbReference type="EMBL" id="MDF2953779.1"/>
    </source>
</evidence>
<dbReference type="PANTHER" id="PTHR11060:SF0">
    <property type="entry name" value="PROTEIN MEMO1"/>
    <property type="match status" value="1"/>
</dbReference>
<dbReference type="EMBL" id="JAPHEG010000004">
    <property type="protein sequence ID" value="MDF2953779.1"/>
    <property type="molecule type" value="Genomic_DNA"/>
</dbReference>